<comment type="caution">
    <text evidence="1">The sequence shown here is derived from an EMBL/GenBank/DDBJ whole genome shotgun (WGS) entry which is preliminary data.</text>
</comment>
<reference evidence="1 2" key="1">
    <citation type="journal article" date="2019" name="Int. J. Syst. Evol. Microbiol.">
        <title>The Global Catalogue of Microorganisms (GCM) 10K type strain sequencing project: providing services to taxonomists for standard genome sequencing and annotation.</title>
        <authorList>
            <consortium name="The Broad Institute Genomics Platform"/>
            <consortium name="The Broad Institute Genome Sequencing Center for Infectious Disease"/>
            <person name="Wu L."/>
            <person name="Ma J."/>
        </authorList>
    </citation>
    <scope>NUCLEOTIDE SEQUENCE [LARGE SCALE GENOMIC DNA]</scope>
    <source>
        <strain evidence="1 2">JCM 13244</strain>
    </source>
</reference>
<keyword evidence="2" id="KW-1185">Reference proteome</keyword>
<organism evidence="1 2">
    <name type="scientific">Streptomyces yatensis</name>
    <dbReference type="NCBI Taxonomy" id="155177"/>
    <lineage>
        <taxon>Bacteria</taxon>
        <taxon>Bacillati</taxon>
        <taxon>Actinomycetota</taxon>
        <taxon>Actinomycetes</taxon>
        <taxon>Kitasatosporales</taxon>
        <taxon>Streptomycetaceae</taxon>
        <taxon>Streptomyces</taxon>
        <taxon>Streptomyces violaceusniger group</taxon>
    </lineage>
</organism>
<gene>
    <name evidence="1" type="ORF">GCM10009680_61410</name>
</gene>
<dbReference type="EMBL" id="BAAALR010000071">
    <property type="protein sequence ID" value="GAA1712112.1"/>
    <property type="molecule type" value="Genomic_DNA"/>
</dbReference>
<sequence>MLARHRRFIAAKWDYTARRRTGRPLPESHAQGKILISHIRPSRATKQLTEILHAAGVDPAPRRSGPTWREFLTVQAEGIIAADFFPIDTAPGKRLYALVFLEHGIRRLHITGITARPTWDWAAQQARNLTADLGIRIGSLHFLLRDRDGKYGEAKEGREPTRVLMPLDAESIQIDGVTSEAYG</sequence>
<proteinExistence type="predicted"/>
<evidence type="ECO:0008006" key="3">
    <source>
        <dbReference type="Google" id="ProtNLM"/>
    </source>
</evidence>
<evidence type="ECO:0000313" key="1">
    <source>
        <dbReference type="EMBL" id="GAA1712112.1"/>
    </source>
</evidence>
<dbReference type="Proteomes" id="UP001499947">
    <property type="component" value="Unassembled WGS sequence"/>
</dbReference>
<accession>A0ABN2IUJ4</accession>
<protein>
    <recommendedName>
        <fullName evidence="3">Integrase</fullName>
    </recommendedName>
</protein>
<name>A0ABN2IUJ4_9ACTN</name>
<evidence type="ECO:0000313" key="2">
    <source>
        <dbReference type="Proteomes" id="UP001499947"/>
    </source>
</evidence>